<gene>
    <name evidence="2" type="ORF">LCPAC401_03380</name>
</gene>
<dbReference type="EMBL" id="MK500580">
    <property type="protein sequence ID" value="QBK92700.1"/>
    <property type="molecule type" value="Genomic_DNA"/>
</dbReference>
<feature type="transmembrane region" description="Helical" evidence="1">
    <location>
        <begin position="9"/>
        <end position="28"/>
    </location>
</feature>
<feature type="transmembrane region" description="Helical" evidence="1">
    <location>
        <begin position="218"/>
        <end position="246"/>
    </location>
</feature>
<protein>
    <submittedName>
        <fullName evidence="2">Uncharacterized protein</fullName>
    </submittedName>
</protein>
<keyword evidence="1" id="KW-0472">Membrane</keyword>
<accession>A0A481ZC52</accession>
<organism evidence="2">
    <name type="scientific">Pithovirus LCPAC401</name>
    <dbReference type="NCBI Taxonomy" id="2506595"/>
    <lineage>
        <taxon>Viruses</taxon>
        <taxon>Pithoviruses</taxon>
    </lineage>
</organism>
<reference evidence="2" key="1">
    <citation type="journal article" date="2019" name="MBio">
        <title>Virus Genomes from Deep Sea Sediments Expand the Ocean Megavirome and Support Independent Origins of Viral Gigantism.</title>
        <authorList>
            <person name="Backstrom D."/>
            <person name="Yutin N."/>
            <person name="Jorgensen S.L."/>
            <person name="Dharamshi J."/>
            <person name="Homa F."/>
            <person name="Zaremba-Niedwiedzka K."/>
            <person name="Spang A."/>
            <person name="Wolf Y.I."/>
            <person name="Koonin E.V."/>
            <person name="Ettema T.J."/>
        </authorList>
    </citation>
    <scope>NUCLEOTIDE SEQUENCE</scope>
</reference>
<name>A0A481ZC52_9VIRU</name>
<proteinExistence type="predicted"/>
<evidence type="ECO:0000313" key="2">
    <source>
        <dbReference type="EMBL" id="QBK92700.1"/>
    </source>
</evidence>
<sequence>MGDNFLKGLCVFVILTITSTIYFGVYIGTVDSVSDKCPTIPRKDTYKINKVITARWSWKYERGNYKVKGRCVSINHDADVFYKDKLVGRTDAKTLSITSETPIIDCTGKMLVLMKTGDAFETTINQNNIDVSYEFRSPNGTIIAYSDSKHFISDKIKIFDIEGRSIAKLERNKFSTTWKWKIEVSNQNHTMANPVILLAIAGKRSFSENKDKADACNIMFWLFFVIFLVCWLIIFICISCMLYDYCENRKKKPKKKIDPIVLTIKGDVSDSESY</sequence>
<keyword evidence="1" id="KW-0812">Transmembrane</keyword>
<keyword evidence="1" id="KW-1133">Transmembrane helix</keyword>
<evidence type="ECO:0000256" key="1">
    <source>
        <dbReference type="SAM" id="Phobius"/>
    </source>
</evidence>